<organism evidence="3 4">
    <name type="scientific">Cicer arietinum</name>
    <name type="common">Chickpea</name>
    <name type="synonym">Garbanzo</name>
    <dbReference type="NCBI Taxonomy" id="3827"/>
    <lineage>
        <taxon>Eukaryota</taxon>
        <taxon>Viridiplantae</taxon>
        <taxon>Streptophyta</taxon>
        <taxon>Embryophyta</taxon>
        <taxon>Tracheophyta</taxon>
        <taxon>Spermatophyta</taxon>
        <taxon>Magnoliopsida</taxon>
        <taxon>eudicotyledons</taxon>
        <taxon>Gunneridae</taxon>
        <taxon>Pentapetalae</taxon>
        <taxon>rosids</taxon>
        <taxon>fabids</taxon>
        <taxon>Fabales</taxon>
        <taxon>Fabaceae</taxon>
        <taxon>Papilionoideae</taxon>
        <taxon>50 kb inversion clade</taxon>
        <taxon>NPAAA clade</taxon>
        <taxon>Hologalegina</taxon>
        <taxon>IRL clade</taxon>
        <taxon>Cicereae</taxon>
        <taxon>Cicer</taxon>
    </lineage>
</organism>
<dbReference type="Proteomes" id="UP000087171">
    <property type="component" value="Chromosome Ca7"/>
</dbReference>
<dbReference type="STRING" id="3827.A0A1S3ECX6"/>
<evidence type="ECO:0000313" key="4">
    <source>
        <dbReference type="RefSeq" id="XP_012573685.1"/>
    </source>
</evidence>
<reference evidence="4" key="2">
    <citation type="submission" date="2025-08" db="UniProtKB">
        <authorList>
            <consortium name="RefSeq"/>
        </authorList>
    </citation>
    <scope>IDENTIFICATION</scope>
    <source>
        <tissue evidence="4">Etiolated seedlings</tissue>
    </source>
</reference>
<evidence type="ECO:0000313" key="3">
    <source>
        <dbReference type="Proteomes" id="UP000087171"/>
    </source>
</evidence>
<dbReference type="InterPro" id="IPR032794">
    <property type="entry name" value="LINES_N"/>
</dbReference>
<name>A0A1S3ECX6_CICAR</name>
<dbReference type="PaxDb" id="3827-XP_004509181.1"/>
<feature type="domain" description="Protein Lines N-terminal" evidence="1">
    <location>
        <begin position="454"/>
        <end position="567"/>
    </location>
</feature>
<accession>A0A1S3ECX6</accession>
<evidence type="ECO:0000259" key="2">
    <source>
        <dbReference type="Pfam" id="PF14695"/>
    </source>
</evidence>
<evidence type="ECO:0000259" key="1">
    <source>
        <dbReference type="Pfam" id="PF14694"/>
    </source>
</evidence>
<protein>
    <submittedName>
        <fullName evidence="4">Uncharacterized protein LOC101515375</fullName>
    </submittedName>
</protein>
<dbReference type="Pfam" id="PF14695">
    <property type="entry name" value="LINES_C"/>
    <property type="match status" value="1"/>
</dbReference>
<gene>
    <name evidence="4" type="primary">LOC101515375</name>
</gene>
<keyword evidence="3" id="KW-1185">Reference proteome</keyword>
<dbReference type="PANTHER" id="PTHR16057">
    <property type="entry name" value="WINS1, 2 PROTEIN"/>
    <property type="match status" value="1"/>
</dbReference>
<sequence length="683" mass="78187">MSPAGELWWLCRLVDESLSPYTELHAFVSTSKENEKEILIASSQVLRKIQLRIHEFDSNTNNEELCSSEQHCSVHQCLPNIVTKMVILLTFKSEFVQHVAVNALVLTSKFVSTTGNNWDEFIHLLCCSLEMAFGRMLSCSSQNNKFDSPDVDLVLQNGLRSCDRSTVAGIVGALRVICKHLKEDYDDGVVKVYYDSVNSCLLKMPWNLFDECWSFDIGSMSKSLSVNELHLNSVGVMDPGIRFLGTFLQLICTLVDRNNFVETGCDTAKKHPLFVTVINLIPRLVKWCLPKQEDSAETCIIHYMKHKLLNLMIRLGSLMNMDCSDYFSWLEILHNYFQELLLQPLTQFQSDQGDCLEGSPFLLSLSDGEAYGMSSSHLQRQAIFLLLDCSVSLISQRGSKENHNACSTSSSYFTNNPDPEFDHSSRKKGLLELYRWIQKHLLTEVSINHEKYSDICMNFMSSFLQLYLCEDDLLFEVLLQLLSISSCLQQLSGRKDVAYQDIKRDFPFDLSDIFNPVYLFHLFLSEIRYDHQVLLDYLISKDTGISCAKYLLRCMNLICNSWKIFVEFPKFGELLNQSSCKRRKLLGDGLQFVADGTPSSVDKNGSTILDIKNSKDDNEYDSKQRNTEQFKKAAECLLSLNNSIGNLHQKSLFPYNPEVLLRRLRRFQELCCQEKGFDGQKIE</sequence>
<reference evidence="3" key="1">
    <citation type="journal article" date="2013" name="Nat. Biotechnol.">
        <title>Draft genome sequence of chickpea (Cicer arietinum) provides a resource for trait improvement.</title>
        <authorList>
            <person name="Varshney R.K."/>
            <person name="Song C."/>
            <person name="Saxena R.K."/>
            <person name="Azam S."/>
            <person name="Yu S."/>
            <person name="Sharpe A.G."/>
            <person name="Cannon S."/>
            <person name="Baek J."/>
            <person name="Rosen B.D."/>
            <person name="Tar'an B."/>
            <person name="Millan T."/>
            <person name="Zhang X."/>
            <person name="Ramsay L.D."/>
            <person name="Iwata A."/>
            <person name="Wang Y."/>
            <person name="Nelson W."/>
            <person name="Farmer A.D."/>
            <person name="Gaur P.M."/>
            <person name="Soderlund C."/>
            <person name="Penmetsa R.V."/>
            <person name="Xu C."/>
            <person name="Bharti A.K."/>
            <person name="He W."/>
            <person name="Winter P."/>
            <person name="Zhao S."/>
            <person name="Hane J.K."/>
            <person name="Carrasquilla-Garcia N."/>
            <person name="Condie J.A."/>
            <person name="Upadhyaya H.D."/>
            <person name="Luo M.C."/>
            <person name="Thudi M."/>
            <person name="Gowda C.L."/>
            <person name="Singh N.P."/>
            <person name="Lichtenzveig J."/>
            <person name="Gali K.K."/>
            <person name="Rubio J."/>
            <person name="Nadarajan N."/>
            <person name="Dolezel J."/>
            <person name="Bansal K.C."/>
            <person name="Xu X."/>
            <person name="Edwards D."/>
            <person name="Zhang G."/>
            <person name="Kahl G."/>
            <person name="Gil J."/>
            <person name="Singh K.B."/>
            <person name="Datta S.K."/>
            <person name="Jackson S.A."/>
            <person name="Wang J."/>
            <person name="Cook D.R."/>
        </authorList>
    </citation>
    <scope>NUCLEOTIDE SEQUENCE [LARGE SCALE GENOMIC DNA]</scope>
    <source>
        <strain evidence="3">cv. CDC Frontier</strain>
    </source>
</reference>
<feature type="domain" description="Protein Lines C-terminal" evidence="2">
    <location>
        <begin position="634"/>
        <end position="669"/>
    </location>
</feature>
<dbReference type="InterPro" id="IPR024875">
    <property type="entry name" value="Protein_Lines"/>
</dbReference>
<dbReference type="KEGG" id="cam:101515375"/>
<dbReference type="Pfam" id="PF14694">
    <property type="entry name" value="LINES_N"/>
    <property type="match status" value="1"/>
</dbReference>
<dbReference type="RefSeq" id="XP_012573685.1">
    <property type="nucleotide sequence ID" value="XM_012718231.2"/>
</dbReference>
<dbReference type="PANTHER" id="PTHR16057:SF1">
    <property type="entry name" value="PROTEIN LINES HOMOLOG 1"/>
    <property type="match status" value="1"/>
</dbReference>
<dbReference type="AlphaFoldDB" id="A0A1S3ECX6"/>
<dbReference type="GeneID" id="101515375"/>
<dbReference type="eggNOG" id="ENOG502QPY8">
    <property type="taxonomic scope" value="Eukaryota"/>
</dbReference>
<dbReference type="OrthoDB" id="8251209at2759"/>
<proteinExistence type="predicted"/>
<dbReference type="InterPro" id="IPR029415">
    <property type="entry name" value="Lines_C"/>
</dbReference>